<accession>A0AAN8V749</accession>
<keyword evidence="3" id="KW-1185">Reference proteome</keyword>
<gene>
    <name evidence="2" type="ORF">RJ641_009102</name>
</gene>
<dbReference type="PANTHER" id="PTHR34665">
    <property type="entry name" value="DUF3741 DOMAIN-CONTAINING PROTEIN"/>
    <property type="match status" value="1"/>
</dbReference>
<reference evidence="2 3" key="1">
    <citation type="submission" date="2023-12" db="EMBL/GenBank/DDBJ databases">
        <title>A high-quality genome assembly for Dillenia turbinata (Dilleniales).</title>
        <authorList>
            <person name="Chanderbali A."/>
        </authorList>
    </citation>
    <scope>NUCLEOTIDE SEQUENCE [LARGE SCALE GENOMIC DNA]</scope>
    <source>
        <strain evidence="2">LSX21</strain>
        <tissue evidence="2">Leaf</tissue>
    </source>
</reference>
<name>A0AAN8V749_9MAGN</name>
<sequence>MAHTILWDMRRKGKKSIMKKSNKQELEEVEILKTVAQAWISHSGSSKPTNEFDAYRLNFKHKPSRFKLEAVNKPLMADSFRSAATWDFGRSLLDSYEIVAVSKRLEAGLVFDDPFSDESIRVMRRRKESKNSLRNLFNRTSSKEIQRGRSSS</sequence>
<dbReference type="AlphaFoldDB" id="A0AAN8V749"/>
<dbReference type="Proteomes" id="UP001370490">
    <property type="component" value="Unassembled WGS sequence"/>
</dbReference>
<evidence type="ECO:0000313" key="3">
    <source>
        <dbReference type="Proteomes" id="UP001370490"/>
    </source>
</evidence>
<evidence type="ECO:0000256" key="1">
    <source>
        <dbReference type="SAM" id="MobiDB-lite"/>
    </source>
</evidence>
<dbReference type="PANTHER" id="PTHR34665:SF1">
    <property type="entry name" value="OS02G0595200 PROTEIN"/>
    <property type="match status" value="1"/>
</dbReference>
<evidence type="ECO:0000313" key="2">
    <source>
        <dbReference type="EMBL" id="KAK6924776.1"/>
    </source>
</evidence>
<comment type="caution">
    <text evidence="2">The sequence shown here is derived from an EMBL/GenBank/DDBJ whole genome shotgun (WGS) entry which is preliminary data.</text>
</comment>
<protein>
    <submittedName>
        <fullName evidence="2">Uncharacterized protein</fullName>
    </submittedName>
</protein>
<dbReference type="EMBL" id="JBAMMX010000016">
    <property type="protein sequence ID" value="KAK6924776.1"/>
    <property type="molecule type" value="Genomic_DNA"/>
</dbReference>
<proteinExistence type="predicted"/>
<organism evidence="2 3">
    <name type="scientific">Dillenia turbinata</name>
    <dbReference type="NCBI Taxonomy" id="194707"/>
    <lineage>
        <taxon>Eukaryota</taxon>
        <taxon>Viridiplantae</taxon>
        <taxon>Streptophyta</taxon>
        <taxon>Embryophyta</taxon>
        <taxon>Tracheophyta</taxon>
        <taxon>Spermatophyta</taxon>
        <taxon>Magnoliopsida</taxon>
        <taxon>eudicotyledons</taxon>
        <taxon>Gunneridae</taxon>
        <taxon>Pentapetalae</taxon>
        <taxon>Dilleniales</taxon>
        <taxon>Dilleniaceae</taxon>
        <taxon>Dillenia</taxon>
    </lineage>
</organism>
<feature type="compositionally biased region" description="Basic and acidic residues" evidence="1">
    <location>
        <begin position="141"/>
        <end position="152"/>
    </location>
</feature>
<feature type="region of interest" description="Disordered" evidence="1">
    <location>
        <begin position="133"/>
        <end position="152"/>
    </location>
</feature>